<dbReference type="RefSeq" id="XP_023629890.1">
    <property type="nucleotide sequence ID" value="XM_023774122.1"/>
</dbReference>
<dbReference type="GeneID" id="35603956"/>
<sequence>MAASNSHITPTLFNLPREIRAMIYQHLFHVPGGLPLLAGTLVQGNMPPKNGVVRDMQTFHLNQLQLDEALATYRALRQVNSQLAEEALQDFISCNNITIRADLRNPPIHVIKNYAVPFKFLVQFQTINLVAPRHAGYWPTIADLGGPHLHVLIKTKRRSNFAGDPGLREVMDGTALSRDWGANTLAMSVSGHQGRGLSGDLLTAYILVLERFATYL</sequence>
<accession>A0A2D3V197</accession>
<proteinExistence type="predicted"/>
<dbReference type="EMBL" id="FJUY01000015">
    <property type="protein sequence ID" value="CZT23166.1"/>
    <property type="molecule type" value="Genomic_DNA"/>
</dbReference>
<evidence type="ECO:0000313" key="1">
    <source>
        <dbReference type="EMBL" id="CZT23166.1"/>
    </source>
</evidence>
<dbReference type="Proteomes" id="UP000225277">
    <property type="component" value="Unassembled WGS sequence"/>
</dbReference>
<gene>
    <name evidence="1" type="ORF">RCC_08876</name>
</gene>
<evidence type="ECO:0000313" key="2">
    <source>
        <dbReference type="Proteomes" id="UP000225277"/>
    </source>
</evidence>
<dbReference type="AlphaFoldDB" id="A0A2D3V197"/>
<keyword evidence="2" id="KW-1185">Reference proteome</keyword>
<protein>
    <submittedName>
        <fullName evidence="1">Uncharacterized protein</fullName>
    </submittedName>
</protein>
<organism evidence="1 2">
    <name type="scientific">Ramularia collo-cygni</name>
    <dbReference type="NCBI Taxonomy" id="112498"/>
    <lineage>
        <taxon>Eukaryota</taxon>
        <taxon>Fungi</taxon>
        <taxon>Dikarya</taxon>
        <taxon>Ascomycota</taxon>
        <taxon>Pezizomycotina</taxon>
        <taxon>Dothideomycetes</taxon>
        <taxon>Dothideomycetidae</taxon>
        <taxon>Mycosphaerellales</taxon>
        <taxon>Mycosphaerellaceae</taxon>
        <taxon>Ramularia</taxon>
    </lineage>
</organism>
<name>A0A2D3V197_9PEZI</name>
<reference evidence="1 2" key="1">
    <citation type="submission" date="2016-03" db="EMBL/GenBank/DDBJ databases">
        <authorList>
            <person name="Ploux O."/>
        </authorList>
    </citation>
    <scope>NUCLEOTIDE SEQUENCE [LARGE SCALE GENOMIC DNA]</scope>
    <source>
        <strain evidence="1 2">URUG2</strain>
    </source>
</reference>